<comment type="caution">
    <text evidence="1">The sequence shown here is derived from an EMBL/GenBank/DDBJ whole genome shotgun (WGS) entry which is preliminary data.</text>
</comment>
<evidence type="ECO:0000313" key="2">
    <source>
        <dbReference type="Proteomes" id="UP000471705"/>
    </source>
</evidence>
<dbReference type="Proteomes" id="UP000471705">
    <property type="component" value="Unassembled WGS sequence"/>
</dbReference>
<sequence length="192" mass="20749">MAKPKISEEAKTFIVQSLACYDSPSTVAAALKRSYGIEAARQAIESYDPTKTAGARLAPKWRAIFEATRETFVKDVSKIGISHKAVRLRRLQRMADRAEEQGNTAVVMQILEQAAKEEGGFYTNRREFTGKDGKDLPAPVSPVVVFQLPDNGRGHPSLPSTLARSSTGPSSAAALIGLDAEFANVESVEVGR</sequence>
<dbReference type="EMBL" id="WUFV01000005">
    <property type="protein sequence ID" value="NEK15697.1"/>
    <property type="molecule type" value="Genomic_DNA"/>
</dbReference>
<organism evidence="1 2">
    <name type="scientific">Rhizobium leguminosarum</name>
    <dbReference type="NCBI Taxonomy" id="384"/>
    <lineage>
        <taxon>Bacteria</taxon>
        <taxon>Pseudomonadati</taxon>
        <taxon>Pseudomonadota</taxon>
        <taxon>Alphaproteobacteria</taxon>
        <taxon>Hyphomicrobiales</taxon>
        <taxon>Rhizobiaceae</taxon>
        <taxon>Rhizobium/Agrobacterium group</taxon>
        <taxon>Rhizobium</taxon>
    </lineage>
</organism>
<dbReference type="AlphaFoldDB" id="A0A7K3VFW0"/>
<evidence type="ECO:0000313" key="1">
    <source>
        <dbReference type="EMBL" id="NEK15697.1"/>
    </source>
</evidence>
<dbReference type="InterPro" id="IPR018738">
    <property type="entry name" value="DUF2280"/>
</dbReference>
<accession>A0A7K3VFW0</accession>
<proteinExistence type="predicted"/>
<name>A0A7K3VFW0_RHILE</name>
<dbReference type="Pfam" id="PF10045">
    <property type="entry name" value="DUF2280"/>
    <property type="match status" value="1"/>
</dbReference>
<gene>
    <name evidence="1" type="ORF">GR257_12625</name>
</gene>
<reference evidence="1 2" key="1">
    <citation type="submission" date="2019-12" db="EMBL/GenBank/DDBJ databases">
        <title>Rhizobium genotypes associated with high levels of biological nitrogen fixation by grain legumes in a temperate-maritime cropping system.</title>
        <authorList>
            <person name="Maluk M."/>
            <person name="Francesc Ferrando Molina F."/>
            <person name="Lopez Del Egido L."/>
            <person name="Lafos M."/>
            <person name="Langarica-Fuentes A."/>
            <person name="Gebre Yohannes G."/>
            <person name="Young M.W."/>
            <person name="Martin P."/>
            <person name="Gantlett R."/>
            <person name="Kenicer G."/>
            <person name="Hawes C."/>
            <person name="Begg G.S."/>
            <person name="Quilliam R.S."/>
            <person name="Squire G.R."/>
            <person name="Poole P.S."/>
            <person name="Young P.W."/>
            <person name="Iannetta P.M."/>
            <person name="James E.K."/>
        </authorList>
    </citation>
    <scope>NUCLEOTIDE SEQUENCE [LARGE SCALE GENOMIC DNA]</scope>
    <source>
        <strain evidence="1 2">JHI54</strain>
    </source>
</reference>
<protein>
    <submittedName>
        <fullName evidence="1">DUF2280 domain-containing protein</fullName>
    </submittedName>
</protein>